<keyword evidence="2" id="KW-1185">Reference proteome</keyword>
<comment type="caution">
    <text evidence="1">The sequence shown here is derived from an EMBL/GenBank/DDBJ whole genome shotgun (WGS) entry which is preliminary data.</text>
</comment>
<proteinExistence type="predicted"/>
<evidence type="ECO:0000313" key="1">
    <source>
        <dbReference type="EMBL" id="KAI4353907.1"/>
    </source>
</evidence>
<gene>
    <name evidence="1" type="ORF">L6164_002827</name>
</gene>
<reference evidence="1 2" key="1">
    <citation type="journal article" date="2022" name="DNA Res.">
        <title>Chromosomal-level genome assembly of the orchid tree Bauhinia variegata (Leguminosae; Cercidoideae) supports the allotetraploid origin hypothesis of Bauhinia.</title>
        <authorList>
            <person name="Zhong Y."/>
            <person name="Chen Y."/>
            <person name="Zheng D."/>
            <person name="Pang J."/>
            <person name="Liu Y."/>
            <person name="Luo S."/>
            <person name="Meng S."/>
            <person name="Qian L."/>
            <person name="Wei D."/>
            <person name="Dai S."/>
            <person name="Zhou R."/>
        </authorList>
    </citation>
    <scope>NUCLEOTIDE SEQUENCE [LARGE SCALE GENOMIC DNA]</scope>
    <source>
        <strain evidence="1">BV-YZ2020</strain>
    </source>
</reference>
<evidence type="ECO:0000313" key="2">
    <source>
        <dbReference type="Proteomes" id="UP000828941"/>
    </source>
</evidence>
<sequence>MAFTKAFIILILVVLLSRETTTFQNVTAANSNSSSPNEEANALLQGKGWGRSDINISNRCIWDGIKCNEAGSITKISWEPFYSSFPGYRTYWGETYLSDINFTAFPNLVHLNLSGVELEGSIPAQIGTLKKLTLLDLSNNSLFGALPRTLANLSQLTTLDVSDNHIRGGIPAHIGTLEKLTHLHL</sequence>
<dbReference type="EMBL" id="CM039427">
    <property type="protein sequence ID" value="KAI4353907.1"/>
    <property type="molecule type" value="Genomic_DNA"/>
</dbReference>
<protein>
    <submittedName>
        <fullName evidence="1">Uncharacterized protein</fullName>
    </submittedName>
</protein>
<accession>A0ACB9PYU2</accession>
<name>A0ACB9PYU2_BAUVA</name>
<dbReference type="Proteomes" id="UP000828941">
    <property type="component" value="Chromosome 2"/>
</dbReference>
<organism evidence="1 2">
    <name type="scientific">Bauhinia variegata</name>
    <name type="common">Purple orchid tree</name>
    <name type="synonym">Phanera variegata</name>
    <dbReference type="NCBI Taxonomy" id="167791"/>
    <lineage>
        <taxon>Eukaryota</taxon>
        <taxon>Viridiplantae</taxon>
        <taxon>Streptophyta</taxon>
        <taxon>Embryophyta</taxon>
        <taxon>Tracheophyta</taxon>
        <taxon>Spermatophyta</taxon>
        <taxon>Magnoliopsida</taxon>
        <taxon>eudicotyledons</taxon>
        <taxon>Gunneridae</taxon>
        <taxon>Pentapetalae</taxon>
        <taxon>rosids</taxon>
        <taxon>fabids</taxon>
        <taxon>Fabales</taxon>
        <taxon>Fabaceae</taxon>
        <taxon>Cercidoideae</taxon>
        <taxon>Cercideae</taxon>
        <taxon>Bauhiniinae</taxon>
        <taxon>Bauhinia</taxon>
    </lineage>
</organism>